<sequence>MLIRIREFRNGPRGRWLREQLAGVLVALLIVAVLTASLAAAFLWLPIEHVTIVYLIPVIVAALRWGAIPALFAGISGIAAAAFFFYAPYYDFRVHSPAQIVDIVLFITVATITGRMAVAVREAKVRAQAESLRDALIGSVSHELRTPLASIVGSTSILAQSPAIDRDVHLSSLVRVVRDEAERLNGDIQNLLDATRISSDGIRPHWEWVDPEDVVNGALVRKRRLLGDRQVSLAIADDLPLVYVDPSMIESALAQLIENAAKYSAPRASIAIGAVQEGGMIQIKVVNEGERLASGEIEKIFERFYRSPRHAGAIPGSGLGLWIARALIEACGGRVQAISSSHDTTFRIDLPVGAQPPSDEHADE</sequence>
<evidence type="ECO:0000256" key="8">
    <source>
        <dbReference type="ARBA" id="ARBA00022777"/>
    </source>
</evidence>
<evidence type="ECO:0000256" key="9">
    <source>
        <dbReference type="ARBA" id="ARBA00022840"/>
    </source>
</evidence>
<dbReference type="Gene3D" id="1.10.287.130">
    <property type="match status" value="1"/>
</dbReference>
<dbReference type="Proteomes" id="UP000680805">
    <property type="component" value="Chromosome"/>
</dbReference>
<dbReference type="CDD" id="cd00075">
    <property type="entry name" value="HATPase"/>
    <property type="match status" value="1"/>
</dbReference>
<dbReference type="SMART" id="SM00387">
    <property type="entry name" value="HATPase_c"/>
    <property type="match status" value="1"/>
</dbReference>
<evidence type="ECO:0000256" key="12">
    <source>
        <dbReference type="ARBA" id="ARBA00023136"/>
    </source>
</evidence>
<dbReference type="PRINTS" id="PR00344">
    <property type="entry name" value="BCTRLSENSOR"/>
</dbReference>
<evidence type="ECO:0000256" key="2">
    <source>
        <dbReference type="ARBA" id="ARBA00004141"/>
    </source>
</evidence>
<dbReference type="Gene3D" id="3.30.565.10">
    <property type="entry name" value="Histidine kinase-like ATPase, C-terminal domain"/>
    <property type="match status" value="1"/>
</dbReference>
<keyword evidence="9" id="KW-0067">ATP-binding</keyword>
<dbReference type="SUPFAM" id="SSF47384">
    <property type="entry name" value="Homodimeric domain of signal transducing histidine kinase"/>
    <property type="match status" value="1"/>
</dbReference>
<dbReference type="Pfam" id="PF00512">
    <property type="entry name" value="HisKA"/>
    <property type="match status" value="1"/>
</dbReference>
<protein>
    <recommendedName>
        <fullName evidence="3">histidine kinase</fullName>
        <ecNumber evidence="3">2.7.13.3</ecNumber>
    </recommendedName>
</protein>
<dbReference type="Pfam" id="PF02518">
    <property type="entry name" value="HATPase_c"/>
    <property type="match status" value="1"/>
</dbReference>
<evidence type="ECO:0000256" key="1">
    <source>
        <dbReference type="ARBA" id="ARBA00000085"/>
    </source>
</evidence>
<dbReference type="PROSITE" id="PS50109">
    <property type="entry name" value="HIS_KIN"/>
    <property type="match status" value="1"/>
</dbReference>
<dbReference type="CDD" id="cd00082">
    <property type="entry name" value="HisKA"/>
    <property type="match status" value="1"/>
</dbReference>
<evidence type="ECO:0000256" key="6">
    <source>
        <dbReference type="ARBA" id="ARBA00022692"/>
    </source>
</evidence>
<dbReference type="InterPro" id="IPR005467">
    <property type="entry name" value="His_kinase_dom"/>
</dbReference>
<dbReference type="InterPro" id="IPR003594">
    <property type="entry name" value="HATPase_dom"/>
</dbReference>
<evidence type="ECO:0000256" key="3">
    <source>
        <dbReference type="ARBA" id="ARBA00012438"/>
    </source>
</evidence>
<evidence type="ECO:0000313" key="16">
    <source>
        <dbReference type="Proteomes" id="UP000680805"/>
    </source>
</evidence>
<keyword evidence="5" id="KW-0808">Transferase</keyword>
<dbReference type="SUPFAM" id="SSF55874">
    <property type="entry name" value="ATPase domain of HSP90 chaperone/DNA topoisomerase II/histidine kinase"/>
    <property type="match status" value="1"/>
</dbReference>
<gene>
    <name evidence="15" type="ORF">KMZ68_12555</name>
</gene>
<feature type="transmembrane region" description="Helical" evidence="13">
    <location>
        <begin position="99"/>
        <end position="118"/>
    </location>
</feature>
<dbReference type="KEGG" id="bsei:KMZ68_12555"/>
<dbReference type="PANTHER" id="PTHR45569:SF1">
    <property type="entry name" value="SENSOR PROTEIN KDPD"/>
    <property type="match status" value="1"/>
</dbReference>
<evidence type="ECO:0000256" key="7">
    <source>
        <dbReference type="ARBA" id="ARBA00022741"/>
    </source>
</evidence>
<keyword evidence="4" id="KW-0597">Phosphoprotein</keyword>
<evidence type="ECO:0000256" key="11">
    <source>
        <dbReference type="ARBA" id="ARBA00023012"/>
    </source>
</evidence>
<dbReference type="AlphaFoldDB" id="A0A975RV17"/>
<evidence type="ECO:0000256" key="5">
    <source>
        <dbReference type="ARBA" id="ARBA00022679"/>
    </source>
</evidence>
<feature type="transmembrane region" description="Helical" evidence="13">
    <location>
        <begin position="65"/>
        <end position="87"/>
    </location>
</feature>
<accession>A0A975RV17</accession>
<dbReference type="InterPro" id="IPR038318">
    <property type="entry name" value="KdpD_sf"/>
</dbReference>
<proteinExistence type="predicted"/>
<comment type="subcellular location">
    <subcellularLocation>
        <location evidence="2">Membrane</location>
        <topology evidence="2">Multi-pass membrane protein</topology>
    </subcellularLocation>
</comment>
<dbReference type="EC" id="2.7.13.3" evidence="3"/>
<dbReference type="InterPro" id="IPR025201">
    <property type="entry name" value="KdpD_TM"/>
</dbReference>
<dbReference type="InterPro" id="IPR052023">
    <property type="entry name" value="Histidine_kinase_KdpD"/>
</dbReference>
<keyword evidence="6 13" id="KW-0812">Transmembrane</keyword>
<feature type="domain" description="Histidine kinase" evidence="14">
    <location>
        <begin position="139"/>
        <end position="354"/>
    </location>
</feature>
<evidence type="ECO:0000259" key="14">
    <source>
        <dbReference type="PROSITE" id="PS50109"/>
    </source>
</evidence>
<keyword evidence="7" id="KW-0547">Nucleotide-binding</keyword>
<comment type="catalytic activity">
    <reaction evidence="1">
        <text>ATP + protein L-histidine = ADP + protein N-phospho-L-histidine.</text>
        <dbReference type="EC" id="2.7.13.3"/>
    </reaction>
</comment>
<keyword evidence="8 15" id="KW-0418">Kinase</keyword>
<dbReference type="InterPro" id="IPR036097">
    <property type="entry name" value="HisK_dim/P_sf"/>
</dbReference>
<evidence type="ECO:0000256" key="4">
    <source>
        <dbReference type="ARBA" id="ARBA00022553"/>
    </source>
</evidence>
<reference evidence="15" key="1">
    <citation type="submission" date="2021-06" db="EMBL/GenBank/DDBJ databases">
        <title>Bradyrhizobium sp. S2-11-2 Genome sequencing.</title>
        <authorList>
            <person name="Jin L."/>
        </authorList>
    </citation>
    <scope>NUCLEOTIDE SEQUENCE</scope>
    <source>
        <strain evidence="15">S2-11-2</strain>
    </source>
</reference>
<dbReference type="GO" id="GO:0005524">
    <property type="term" value="F:ATP binding"/>
    <property type="evidence" value="ECO:0007669"/>
    <property type="project" value="UniProtKB-KW"/>
</dbReference>
<dbReference type="InterPro" id="IPR003661">
    <property type="entry name" value="HisK_dim/P_dom"/>
</dbReference>
<keyword evidence="10 13" id="KW-1133">Transmembrane helix</keyword>
<dbReference type="GO" id="GO:0005886">
    <property type="term" value="C:plasma membrane"/>
    <property type="evidence" value="ECO:0007669"/>
    <property type="project" value="TreeGrafter"/>
</dbReference>
<organism evidence="15 16">
    <name type="scientific">Bradyrhizobium sediminis</name>
    <dbReference type="NCBI Taxonomy" id="2840469"/>
    <lineage>
        <taxon>Bacteria</taxon>
        <taxon>Pseudomonadati</taxon>
        <taxon>Pseudomonadota</taxon>
        <taxon>Alphaproteobacteria</taxon>
        <taxon>Hyphomicrobiales</taxon>
        <taxon>Nitrobacteraceae</taxon>
        <taxon>Bradyrhizobium</taxon>
    </lineage>
</organism>
<keyword evidence="12 13" id="KW-0472">Membrane</keyword>
<keyword evidence="11" id="KW-0902">Two-component regulatory system</keyword>
<feature type="transmembrane region" description="Helical" evidence="13">
    <location>
        <begin position="21"/>
        <end position="45"/>
    </location>
</feature>
<dbReference type="InterPro" id="IPR004358">
    <property type="entry name" value="Sig_transdc_His_kin-like_C"/>
</dbReference>
<dbReference type="SMART" id="SM00388">
    <property type="entry name" value="HisKA"/>
    <property type="match status" value="1"/>
</dbReference>
<dbReference type="Gene3D" id="1.20.120.620">
    <property type="entry name" value="Backbone structure of the membrane domain of e. Coli histidine kinase receptor kdpd"/>
    <property type="match status" value="1"/>
</dbReference>
<dbReference type="GO" id="GO:0000155">
    <property type="term" value="F:phosphorelay sensor kinase activity"/>
    <property type="evidence" value="ECO:0007669"/>
    <property type="project" value="InterPro"/>
</dbReference>
<dbReference type="PANTHER" id="PTHR45569">
    <property type="entry name" value="SENSOR PROTEIN KDPD"/>
    <property type="match status" value="1"/>
</dbReference>
<evidence type="ECO:0000256" key="13">
    <source>
        <dbReference type="SAM" id="Phobius"/>
    </source>
</evidence>
<dbReference type="InterPro" id="IPR036890">
    <property type="entry name" value="HATPase_C_sf"/>
</dbReference>
<dbReference type="RefSeq" id="WP_215616055.1">
    <property type="nucleotide sequence ID" value="NZ_CP076135.1"/>
</dbReference>
<name>A0A975RV17_9BRAD</name>
<dbReference type="Pfam" id="PF13493">
    <property type="entry name" value="DUF4118"/>
    <property type="match status" value="1"/>
</dbReference>
<dbReference type="EMBL" id="CP076135">
    <property type="protein sequence ID" value="QWG20593.1"/>
    <property type="molecule type" value="Genomic_DNA"/>
</dbReference>
<evidence type="ECO:0000313" key="15">
    <source>
        <dbReference type="EMBL" id="QWG20593.1"/>
    </source>
</evidence>
<evidence type="ECO:0000256" key="10">
    <source>
        <dbReference type="ARBA" id="ARBA00022989"/>
    </source>
</evidence>